<dbReference type="Gene3D" id="3.20.20.80">
    <property type="entry name" value="Glycosidases"/>
    <property type="match status" value="1"/>
</dbReference>
<gene>
    <name evidence="2" type="ORF">BDZ31_002378</name>
</gene>
<evidence type="ECO:0000313" key="2">
    <source>
        <dbReference type="EMBL" id="MBB4662792.1"/>
    </source>
</evidence>
<dbReference type="AlphaFoldDB" id="A0A840IDF0"/>
<dbReference type="Proteomes" id="UP000585272">
    <property type="component" value="Unassembled WGS sequence"/>
</dbReference>
<dbReference type="GO" id="GO:0005975">
    <property type="term" value="P:carbohydrate metabolic process"/>
    <property type="evidence" value="ECO:0007669"/>
    <property type="project" value="UniProtKB-ARBA"/>
</dbReference>
<evidence type="ECO:0000313" key="3">
    <source>
        <dbReference type="Proteomes" id="UP000585272"/>
    </source>
</evidence>
<reference evidence="2 3" key="1">
    <citation type="submission" date="2020-08" db="EMBL/GenBank/DDBJ databases">
        <title>Genomic Encyclopedia of Archaeal and Bacterial Type Strains, Phase II (KMG-II): from individual species to whole genera.</title>
        <authorList>
            <person name="Goeker M."/>
        </authorList>
    </citation>
    <scope>NUCLEOTIDE SEQUENCE [LARGE SCALE GENOMIC DNA]</scope>
    <source>
        <strain evidence="2 3">DSM 23288</strain>
    </source>
</reference>
<dbReference type="InterPro" id="IPR013783">
    <property type="entry name" value="Ig-like_fold"/>
</dbReference>
<dbReference type="InterPro" id="IPR017853">
    <property type="entry name" value="GH"/>
</dbReference>
<feature type="signal peptide" evidence="1">
    <location>
        <begin position="1"/>
        <end position="28"/>
    </location>
</feature>
<dbReference type="EMBL" id="JACHNU010000002">
    <property type="protein sequence ID" value="MBB4662792.1"/>
    <property type="molecule type" value="Genomic_DNA"/>
</dbReference>
<name>A0A840IDF0_9ACTN</name>
<dbReference type="Gene3D" id="2.60.40.10">
    <property type="entry name" value="Immunoglobulins"/>
    <property type="match status" value="1"/>
</dbReference>
<accession>A0A840IDF0</accession>
<proteinExistence type="predicted"/>
<protein>
    <submittedName>
        <fullName evidence="2">Uncharacterized protein</fullName>
    </submittedName>
</protein>
<sequence length="782" mass="81643">MGALDSVRRGLLLAVALVAALAMTTATAGAVEIGISDSDEETLAEPYWNGLNVNRVRVVLPYDVATAPERSAGARRRARFERYLAAAAPKGVDVMVAFSASQEVRAPGSGYPVAPTADQFAAGFAAFRARYPQVRTIAPWNEPNNVDARQYPLSGDPALAAQYWLRAKAICPTDCLLVAGDFAGIPGDDAYVDAYQAALGDARPDVWAFHAHSDINAFQAGGPDSARISRYYLSKFQGPWANARIWIDEIGARFRAPDGVVWGDASQAQATSFLLGLATLDPRIDAIYYYNYSNRCAMPIRCAQQDRGLVSPSPIDGNPPEYDGYNRPRQAWQVIAGRGPVIPPAAPVPPVVTIDQPAQAAALNTPAPTFAGGAAVGGRAEAAVTVQVFPGTGADEGAVPVQAASGPVGGDGRWAARTGALADGVYTARAQQVGNPSSSGISQDTVFTIDTVAPTSTATTVPPAQTGARSATVVVAASEAGSTFTCSLNRAKATPCGPTIRLRRLPIGTHVLRIRAVDPAGNVQSTPTVVKWRVVSLATALVPRSADLRTATGSGLPLRASCADACRVVARLYMPRRAAIAAGFVRKRVSRSDPARPRGGDYVVVAGKSLTRKRGGSASLALKVRTGSGGARVSSAEVRVGLVLRPQGSKATVVSRRVTLARSGPLRSVAARGLPVTVACSSACSAPVALWAPQSLARSLRVPGRAVAGSRRNGLPRGRYVALGRTTIRRTRGGGSDPSLTVPRAVRSRLSVRASAGLRVTAKASGPGTPARWLSWPLTLPR</sequence>
<organism evidence="2 3">
    <name type="scientific">Conexibacter arvalis</name>
    <dbReference type="NCBI Taxonomy" id="912552"/>
    <lineage>
        <taxon>Bacteria</taxon>
        <taxon>Bacillati</taxon>
        <taxon>Actinomycetota</taxon>
        <taxon>Thermoleophilia</taxon>
        <taxon>Solirubrobacterales</taxon>
        <taxon>Conexibacteraceae</taxon>
        <taxon>Conexibacter</taxon>
    </lineage>
</organism>
<dbReference type="RefSeq" id="WP_183342245.1">
    <property type="nucleotide sequence ID" value="NZ_JACHNU010000002.1"/>
</dbReference>
<feature type="chain" id="PRO_5039719829" evidence="1">
    <location>
        <begin position="29"/>
        <end position="782"/>
    </location>
</feature>
<comment type="caution">
    <text evidence="2">The sequence shown here is derived from an EMBL/GenBank/DDBJ whole genome shotgun (WGS) entry which is preliminary data.</text>
</comment>
<keyword evidence="1" id="KW-0732">Signal</keyword>
<dbReference type="SUPFAM" id="SSF51445">
    <property type="entry name" value="(Trans)glycosidases"/>
    <property type="match status" value="1"/>
</dbReference>
<evidence type="ECO:0000256" key="1">
    <source>
        <dbReference type="SAM" id="SignalP"/>
    </source>
</evidence>
<keyword evidence="3" id="KW-1185">Reference proteome</keyword>